<evidence type="ECO:0000256" key="3">
    <source>
        <dbReference type="ARBA" id="ARBA00007316"/>
    </source>
</evidence>
<evidence type="ECO:0000256" key="6">
    <source>
        <dbReference type="ARBA" id="ARBA00022475"/>
    </source>
</evidence>
<dbReference type="PANTHER" id="PTHR32309:SF13">
    <property type="entry name" value="FERRIC ENTEROBACTIN TRANSPORT PROTEIN FEPE"/>
    <property type="match status" value="1"/>
</dbReference>
<accession>U5DPF5</accession>
<evidence type="ECO:0000256" key="16">
    <source>
        <dbReference type="ARBA" id="ARBA00051245"/>
    </source>
</evidence>
<dbReference type="InterPro" id="IPR003856">
    <property type="entry name" value="LPS_length_determ_N"/>
</dbReference>
<comment type="similarity">
    <text evidence="4">Belongs to the etk/wzc family.</text>
</comment>
<dbReference type="eggNOG" id="COG0489">
    <property type="taxonomic scope" value="Bacteria"/>
</dbReference>
<comment type="catalytic activity">
    <reaction evidence="16">
        <text>L-tyrosyl-[protein] + ATP = O-phospho-L-tyrosyl-[protein] + ADP + H(+)</text>
        <dbReference type="Rhea" id="RHEA:10596"/>
        <dbReference type="Rhea" id="RHEA-COMP:10136"/>
        <dbReference type="Rhea" id="RHEA-COMP:20101"/>
        <dbReference type="ChEBI" id="CHEBI:15378"/>
        <dbReference type="ChEBI" id="CHEBI:30616"/>
        <dbReference type="ChEBI" id="CHEBI:46858"/>
        <dbReference type="ChEBI" id="CHEBI:61978"/>
        <dbReference type="ChEBI" id="CHEBI:456216"/>
        <dbReference type="EC" id="2.7.10.2"/>
    </reaction>
</comment>
<dbReference type="Pfam" id="PF13807">
    <property type="entry name" value="GNVR"/>
    <property type="match status" value="1"/>
</dbReference>
<evidence type="ECO:0000256" key="8">
    <source>
        <dbReference type="ARBA" id="ARBA00022679"/>
    </source>
</evidence>
<dbReference type="OrthoDB" id="580971at2"/>
<evidence type="ECO:0000313" key="21">
    <source>
        <dbReference type="EMBL" id="ERN42732.1"/>
    </source>
</evidence>
<evidence type="ECO:0000256" key="2">
    <source>
        <dbReference type="ARBA" id="ARBA00006683"/>
    </source>
</evidence>
<keyword evidence="12" id="KW-0067">ATP-binding</keyword>
<keyword evidence="13" id="KW-1133">Transmembrane helix</keyword>
<keyword evidence="9" id="KW-0812">Transmembrane</keyword>
<gene>
    <name evidence="21" type="ORF">KR51_00005800</name>
</gene>
<dbReference type="InParanoid" id="U5DPF5"/>
<evidence type="ECO:0000256" key="7">
    <source>
        <dbReference type="ARBA" id="ARBA00022519"/>
    </source>
</evidence>
<dbReference type="Pfam" id="PF13614">
    <property type="entry name" value="AAA_31"/>
    <property type="match status" value="1"/>
</dbReference>
<reference evidence="21 22" key="1">
    <citation type="submission" date="2013-05" db="EMBL/GenBank/DDBJ databases">
        <title>Draft genome sequence of Rubidibacter lacunae KORDI 51-2.</title>
        <authorList>
            <person name="Choi D.H."/>
            <person name="Noh J.H."/>
            <person name="Kwon K.-K."/>
            <person name="Lee J.-H."/>
            <person name="Ryu J.-Y."/>
        </authorList>
    </citation>
    <scope>NUCLEOTIDE SEQUENCE [LARGE SCALE GENOMIC DNA]</scope>
    <source>
        <strain evidence="21 22">KORDI 51-2</strain>
    </source>
</reference>
<dbReference type="InterPro" id="IPR025669">
    <property type="entry name" value="AAA_dom"/>
</dbReference>
<dbReference type="GO" id="GO:0042802">
    <property type="term" value="F:identical protein binding"/>
    <property type="evidence" value="ECO:0007669"/>
    <property type="project" value="UniProtKB-ARBA"/>
</dbReference>
<dbReference type="RefSeq" id="WP_022604520.1">
    <property type="nucleotide sequence ID" value="NZ_ASSJ01000008.1"/>
</dbReference>
<feature type="coiled-coil region" evidence="17">
    <location>
        <begin position="379"/>
        <end position="413"/>
    </location>
</feature>
<dbReference type="GO" id="GO:0005886">
    <property type="term" value="C:plasma membrane"/>
    <property type="evidence" value="ECO:0007669"/>
    <property type="project" value="UniProtKB-SubCell"/>
</dbReference>
<comment type="subcellular location">
    <subcellularLocation>
        <location evidence="1">Cell inner membrane</location>
        <topology evidence="1">Multi-pass membrane protein</topology>
    </subcellularLocation>
</comment>
<dbReference type="GO" id="GO:0004715">
    <property type="term" value="F:non-membrane spanning protein tyrosine kinase activity"/>
    <property type="evidence" value="ECO:0007669"/>
    <property type="project" value="UniProtKB-EC"/>
</dbReference>
<dbReference type="InterPro" id="IPR005702">
    <property type="entry name" value="Wzc-like_C"/>
</dbReference>
<evidence type="ECO:0000256" key="17">
    <source>
        <dbReference type="SAM" id="Coils"/>
    </source>
</evidence>
<evidence type="ECO:0000259" key="18">
    <source>
        <dbReference type="Pfam" id="PF02706"/>
    </source>
</evidence>
<dbReference type="eggNOG" id="COG3206">
    <property type="taxonomic scope" value="Bacteria"/>
</dbReference>
<evidence type="ECO:0000256" key="1">
    <source>
        <dbReference type="ARBA" id="ARBA00004429"/>
    </source>
</evidence>
<comment type="caution">
    <text evidence="21">The sequence shown here is derived from an EMBL/GenBank/DDBJ whole genome shotgun (WGS) entry which is preliminary data.</text>
</comment>
<evidence type="ECO:0000313" key="22">
    <source>
        <dbReference type="Proteomes" id="UP000016960"/>
    </source>
</evidence>
<evidence type="ECO:0000256" key="15">
    <source>
        <dbReference type="ARBA" id="ARBA00023137"/>
    </source>
</evidence>
<feature type="domain" description="Tyrosine-protein kinase G-rich" evidence="20">
    <location>
        <begin position="388"/>
        <end position="458"/>
    </location>
</feature>
<dbReference type="Gene3D" id="3.40.50.300">
    <property type="entry name" value="P-loop containing nucleotide triphosphate hydrolases"/>
    <property type="match status" value="1"/>
</dbReference>
<evidence type="ECO:0000256" key="5">
    <source>
        <dbReference type="ARBA" id="ARBA00011903"/>
    </source>
</evidence>
<dbReference type="FunFam" id="3.40.50.300:FF:000527">
    <property type="entry name" value="Tyrosine-protein kinase etk"/>
    <property type="match status" value="1"/>
</dbReference>
<dbReference type="NCBIfam" id="TIGR01007">
    <property type="entry name" value="eps_fam"/>
    <property type="match status" value="1"/>
</dbReference>
<evidence type="ECO:0000256" key="11">
    <source>
        <dbReference type="ARBA" id="ARBA00022777"/>
    </source>
</evidence>
<dbReference type="InterPro" id="IPR032807">
    <property type="entry name" value="GNVR"/>
</dbReference>
<dbReference type="EMBL" id="ASSJ01000008">
    <property type="protein sequence ID" value="ERN42732.1"/>
    <property type="molecule type" value="Genomic_DNA"/>
</dbReference>
<feature type="domain" description="AAA" evidence="19">
    <location>
        <begin position="545"/>
        <end position="677"/>
    </location>
</feature>
<keyword evidence="22" id="KW-1185">Reference proteome</keyword>
<dbReference type="Proteomes" id="UP000016960">
    <property type="component" value="Unassembled WGS sequence"/>
</dbReference>
<keyword evidence="11" id="KW-0418">Kinase</keyword>
<comment type="similarity">
    <text evidence="2">Belongs to the CpsC/CapA family.</text>
</comment>
<evidence type="ECO:0000259" key="19">
    <source>
        <dbReference type="Pfam" id="PF13614"/>
    </source>
</evidence>
<name>U5DPF5_9CHRO</name>
<dbReference type="CDD" id="cd05387">
    <property type="entry name" value="BY-kinase"/>
    <property type="match status" value="1"/>
</dbReference>
<keyword evidence="7" id="KW-0997">Cell inner membrane</keyword>
<dbReference type="PATRIC" id="fig|582515.4.peg.657"/>
<evidence type="ECO:0000256" key="4">
    <source>
        <dbReference type="ARBA" id="ARBA00008883"/>
    </source>
</evidence>
<feature type="domain" description="Polysaccharide chain length determinant N-terminal" evidence="18">
    <location>
        <begin position="14"/>
        <end position="102"/>
    </location>
</feature>
<protein>
    <recommendedName>
        <fullName evidence="5">non-specific protein-tyrosine kinase</fullName>
        <ecNumber evidence="5">2.7.10.2</ecNumber>
    </recommendedName>
</protein>
<evidence type="ECO:0000256" key="12">
    <source>
        <dbReference type="ARBA" id="ARBA00022840"/>
    </source>
</evidence>
<dbReference type="InterPro" id="IPR050445">
    <property type="entry name" value="Bact_polysacc_biosynth/exp"/>
</dbReference>
<sequence>MEAIDRNLRQDDDFLDLQKYWSILKRRWLPASLVTISTIGLTGIYSARQTPIYEARARLLLQTADGAIPFAGFSGGSSTSNTLLANEAAIIRSLPIGQQVIERLDIRNADGTPMAPQNIVGNLKVYEVPNTHILELTYQSTDPEEAARVVDSFMEVYRDNDVRINRSEAAAAREFIEEQLPLTERSVREAEEALRRFKERNRIIVLNEEAQTTVRLLGSIDEELVKSQTSLNDTQARIQELSAQLGLSSAEALAASALTQSRAVRDALESYQSIESELAVAESRYQPQHPAIVSLVESRDALRQVLNERIQTVLSESPAAGGAIPVDVAIASGTLQLSEVEIQLTGDLVRAEVDRLGTSSRLSSLQREREAYQSRASVLPRLEQGQRELERQLNAAQSTYEALLQRLQEVRVTENQNLGNARVVENALVPINPIWPRMQLILMAGGIVGALIGTATAITLDVRDQSLKTVQEAKNRLGYVMLGSIPLFGRFNRPVDGTRPVTLPVRDYPRSSMSEAFRMLQANLKFSTTDRKLKVVAVTSSIPREGKSTVSANLGVALAELGNRVLVIDADMRRPSQHQVWELANTTGLSNVLVEQLSVAEIAHAEGQDGNKLDVLTAGVIPPNPVALLDSQRMTTLLDEAKHHYDYIIIDTPPLAVAADALILGKVADGVLLVVRPGIVNVTNVDASREALERARQPVVGMVVNGVIPANEPDSYYYYYAQGYYTEGENQASKKRNGFLQRLR</sequence>
<evidence type="ECO:0000259" key="20">
    <source>
        <dbReference type="Pfam" id="PF13807"/>
    </source>
</evidence>
<keyword evidence="10" id="KW-0547">Nucleotide-binding</keyword>
<dbReference type="InterPro" id="IPR027417">
    <property type="entry name" value="P-loop_NTPase"/>
</dbReference>
<dbReference type="Pfam" id="PF02706">
    <property type="entry name" value="Wzz"/>
    <property type="match status" value="1"/>
</dbReference>
<feature type="coiled-coil region" evidence="17">
    <location>
        <begin position="173"/>
        <end position="200"/>
    </location>
</feature>
<organism evidence="21 22">
    <name type="scientific">Rubidibacter lacunae KORDI 51-2</name>
    <dbReference type="NCBI Taxonomy" id="582515"/>
    <lineage>
        <taxon>Bacteria</taxon>
        <taxon>Bacillati</taxon>
        <taxon>Cyanobacteriota</taxon>
        <taxon>Cyanophyceae</taxon>
        <taxon>Oscillatoriophycideae</taxon>
        <taxon>Chroococcales</taxon>
        <taxon>Aphanothecaceae</taxon>
        <taxon>Rubidibacter</taxon>
    </lineage>
</organism>
<dbReference type="EC" id="2.7.10.2" evidence="5"/>
<keyword evidence="14" id="KW-0472">Membrane</keyword>
<dbReference type="AlphaFoldDB" id="U5DPF5"/>
<keyword evidence="6" id="KW-1003">Cell membrane</keyword>
<proteinExistence type="inferred from homology"/>
<evidence type="ECO:0000256" key="10">
    <source>
        <dbReference type="ARBA" id="ARBA00022741"/>
    </source>
</evidence>
<dbReference type="GO" id="GO:0005524">
    <property type="term" value="F:ATP binding"/>
    <property type="evidence" value="ECO:0007669"/>
    <property type="project" value="UniProtKB-KW"/>
</dbReference>
<keyword evidence="17" id="KW-0175">Coiled coil</keyword>
<keyword evidence="8 21" id="KW-0808">Transferase</keyword>
<comment type="similarity">
    <text evidence="3">Belongs to the CpsD/CapB family.</text>
</comment>
<feature type="coiled-coil region" evidence="17">
    <location>
        <begin position="224"/>
        <end position="284"/>
    </location>
</feature>
<evidence type="ECO:0000256" key="13">
    <source>
        <dbReference type="ARBA" id="ARBA00022989"/>
    </source>
</evidence>
<dbReference type="STRING" id="582515.KR51_00005800"/>
<dbReference type="PANTHER" id="PTHR32309">
    <property type="entry name" value="TYROSINE-PROTEIN KINASE"/>
    <property type="match status" value="1"/>
</dbReference>
<evidence type="ECO:0000256" key="14">
    <source>
        <dbReference type="ARBA" id="ARBA00023136"/>
    </source>
</evidence>
<keyword evidence="15" id="KW-0829">Tyrosine-protein kinase</keyword>
<dbReference type="SUPFAM" id="SSF52540">
    <property type="entry name" value="P-loop containing nucleoside triphosphate hydrolases"/>
    <property type="match status" value="1"/>
</dbReference>
<evidence type="ECO:0000256" key="9">
    <source>
        <dbReference type="ARBA" id="ARBA00022692"/>
    </source>
</evidence>